<dbReference type="SUPFAM" id="SSF57716">
    <property type="entry name" value="Glucocorticoid receptor-like (DNA-binding domain)"/>
    <property type="match status" value="1"/>
</dbReference>
<dbReference type="Proteomes" id="UP000002892">
    <property type="component" value="Chromosome"/>
</dbReference>
<dbReference type="KEGG" id="dai:Desaci_3723"/>
<dbReference type="PROSITE" id="PS01102">
    <property type="entry name" value="ZF_DKSA_1"/>
    <property type="match status" value="1"/>
</dbReference>
<dbReference type="HOGENOM" id="CLU_043144_1_0_9"/>
<dbReference type="SUPFAM" id="SSF109635">
    <property type="entry name" value="DnaK suppressor protein DksA, alpha-hairpin domain"/>
    <property type="match status" value="1"/>
</dbReference>
<feature type="domain" description="Zinc finger DksA/TraR C4-type" evidence="5">
    <location>
        <begin position="102"/>
        <end position="137"/>
    </location>
</feature>
<dbReference type="PANTHER" id="PTHR33823">
    <property type="entry name" value="RNA POLYMERASE-BINDING TRANSCRIPTION FACTOR DKSA-RELATED"/>
    <property type="match status" value="1"/>
</dbReference>
<dbReference type="Pfam" id="PF01258">
    <property type="entry name" value="zf-dskA_traR"/>
    <property type="match status" value="1"/>
</dbReference>
<accession>I4D9Y0</accession>
<keyword evidence="7" id="KW-1185">Reference proteome</keyword>
<organism evidence="6 7">
    <name type="scientific">Desulfosporosinus acidiphilus (strain DSM 22704 / JCM 16185 / SJ4)</name>
    <dbReference type="NCBI Taxonomy" id="646529"/>
    <lineage>
        <taxon>Bacteria</taxon>
        <taxon>Bacillati</taxon>
        <taxon>Bacillota</taxon>
        <taxon>Clostridia</taxon>
        <taxon>Eubacteriales</taxon>
        <taxon>Desulfitobacteriaceae</taxon>
        <taxon>Desulfosporosinus</taxon>
    </lineage>
</organism>
<dbReference type="PANTHER" id="PTHR33823:SF4">
    <property type="entry name" value="GENERAL STRESS PROTEIN 16O"/>
    <property type="match status" value="1"/>
</dbReference>
<dbReference type="GO" id="GO:0008270">
    <property type="term" value="F:zinc ion binding"/>
    <property type="evidence" value="ECO:0007669"/>
    <property type="project" value="UniProtKB-KW"/>
</dbReference>
<evidence type="ECO:0000313" key="7">
    <source>
        <dbReference type="Proteomes" id="UP000002892"/>
    </source>
</evidence>
<evidence type="ECO:0000313" key="6">
    <source>
        <dbReference type="EMBL" id="AFM42604.1"/>
    </source>
</evidence>
<dbReference type="InterPro" id="IPR014240">
    <property type="entry name" value="YteA"/>
</dbReference>
<protein>
    <submittedName>
        <fullName evidence="6">Transcriptional regulator, TraR/DksA family</fullName>
    </submittedName>
</protein>
<dbReference type="Gene3D" id="1.20.120.910">
    <property type="entry name" value="DksA, coiled-coil domain"/>
    <property type="match status" value="1"/>
</dbReference>
<keyword evidence="1" id="KW-0479">Metal-binding</keyword>
<name>I4D9Y0_DESAJ</name>
<evidence type="ECO:0000259" key="5">
    <source>
        <dbReference type="Pfam" id="PF01258"/>
    </source>
</evidence>
<keyword evidence="3" id="KW-0862">Zinc</keyword>
<evidence type="ECO:0000256" key="2">
    <source>
        <dbReference type="ARBA" id="ARBA00022771"/>
    </source>
</evidence>
<dbReference type="InterPro" id="IPR000962">
    <property type="entry name" value="Znf_DskA_TraR"/>
</dbReference>
<sequence>MRGGKFTQELKLLGRGSEMDNKSHYIKLIETLRAEKQSLAESATEFLNGDMRESLGELSVADNHPADIATEVYQRSQDVAYHDRSVHRMEAIDAALARFEEGKYGICESCGQEIPYERLELMPYTTVCTRCSREEEKEEQHSLHRQPVEDEILNRPFSRTFNDGTDRVEFDGEDAWQAVARYGTSDSLQDLGTNRDISDPNQLYEDSDETIGAVEFIETFETGRERLDRNNTIHYSEDHGRT</sequence>
<proteinExistence type="predicted"/>
<evidence type="ECO:0000256" key="3">
    <source>
        <dbReference type="ARBA" id="ARBA00022833"/>
    </source>
</evidence>
<gene>
    <name evidence="6" type="ordered locus">Desaci_3723</name>
</gene>
<dbReference type="AlphaFoldDB" id="I4D9Y0"/>
<dbReference type="PROSITE" id="PS51128">
    <property type="entry name" value="ZF_DKSA_2"/>
    <property type="match status" value="1"/>
</dbReference>
<feature type="zinc finger region" description="dksA C4-type" evidence="4">
    <location>
        <begin position="107"/>
        <end position="131"/>
    </location>
</feature>
<dbReference type="STRING" id="646529.Desaci_3723"/>
<dbReference type="EMBL" id="CP003639">
    <property type="protein sequence ID" value="AFM42604.1"/>
    <property type="molecule type" value="Genomic_DNA"/>
</dbReference>
<evidence type="ECO:0000256" key="4">
    <source>
        <dbReference type="PROSITE-ProRule" id="PRU00510"/>
    </source>
</evidence>
<dbReference type="InterPro" id="IPR037187">
    <property type="entry name" value="DnaK_N"/>
</dbReference>
<evidence type="ECO:0000256" key="1">
    <source>
        <dbReference type="ARBA" id="ARBA00022723"/>
    </source>
</evidence>
<keyword evidence="2" id="KW-0863">Zinc-finger</keyword>
<reference evidence="6 7" key="1">
    <citation type="journal article" date="2012" name="J. Bacteriol.">
        <title>Complete genome sequences of Desulfosporosinus orientis DSM765T, Desulfosporosinus youngiae DSM17734T, Desulfosporosinus meridiei DSM13257T, and Desulfosporosinus acidiphilus DSM22704T.</title>
        <authorList>
            <person name="Pester M."/>
            <person name="Brambilla E."/>
            <person name="Alazard D."/>
            <person name="Rattei T."/>
            <person name="Weinmaier T."/>
            <person name="Han J."/>
            <person name="Lucas S."/>
            <person name="Lapidus A."/>
            <person name="Cheng J.F."/>
            <person name="Goodwin L."/>
            <person name="Pitluck S."/>
            <person name="Peters L."/>
            <person name="Ovchinnikova G."/>
            <person name="Teshima H."/>
            <person name="Detter J.C."/>
            <person name="Han C.S."/>
            <person name="Tapia R."/>
            <person name="Land M.L."/>
            <person name="Hauser L."/>
            <person name="Kyrpides N.C."/>
            <person name="Ivanova N.N."/>
            <person name="Pagani I."/>
            <person name="Huntmann M."/>
            <person name="Wei C.L."/>
            <person name="Davenport K.W."/>
            <person name="Daligault H."/>
            <person name="Chain P.S."/>
            <person name="Chen A."/>
            <person name="Mavromatis K."/>
            <person name="Markowitz V."/>
            <person name="Szeto E."/>
            <person name="Mikhailova N."/>
            <person name="Pati A."/>
            <person name="Wagner M."/>
            <person name="Woyke T."/>
            <person name="Ollivier B."/>
            <person name="Klenk H.P."/>
            <person name="Spring S."/>
            <person name="Loy A."/>
        </authorList>
    </citation>
    <scope>NUCLEOTIDE SEQUENCE [LARGE SCALE GENOMIC DNA]</scope>
    <source>
        <strain evidence="7">DSM 22704 / JCM 16185 / SJ4</strain>
    </source>
</reference>
<dbReference type="InterPro" id="IPR020458">
    <property type="entry name" value="Znf_DskA_TraR_CS"/>
</dbReference>
<dbReference type="eggNOG" id="COG1734">
    <property type="taxonomic scope" value="Bacteria"/>
</dbReference>
<dbReference type="NCBIfam" id="TIGR02890">
    <property type="entry name" value="bacill_yteA"/>
    <property type="match status" value="1"/>
</dbReference>